<name>A0AAP0JK85_9MAGN</name>
<gene>
    <name evidence="1" type="ORF">Syun_014346</name>
</gene>
<keyword evidence="2" id="KW-1185">Reference proteome</keyword>
<protein>
    <submittedName>
        <fullName evidence="1">Uncharacterized protein</fullName>
    </submittedName>
</protein>
<accession>A0AAP0JK85</accession>
<proteinExistence type="predicted"/>
<comment type="caution">
    <text evidence="1">The sequence shown here is derived from an EMBL/GenBank/DDBJ whole genome shotgun (WGS) entry which is preliminary data.</text>
</comment>
<reference evidence="1 2" key="1">
    <citation type="submission" date="2024-01" db="EMBL/GenBank/DDBJ databases">
        <title>Genome assemblies of Stephania.</title>
        <authorList>
            <person name="Yang L."/>
        </authorList>
    </citation>
    <scope>NUCLEOTIDE SEQUENCE [LARGE SCALE GENOMIC DNA]</scope>
    <source>
        <strain evidence="1">YNDBR</strain>
        <tissue evidence="1">Leaf</tissue>
    </source>
</reference>
<evidence type="ECO:0000313" key="2">
    <source>
        <dbReference type="Proteomes" id="UP001420932"/>
    </source>
</evidence>
<dbReference type="EMBL" id="JBBNAF010000006">
    <property type="protein sequence ID" value="KAK9135016.1"/>
    <property type="molecule type" value="Genomic_DNA"/>
</dbReference>
<dbReference type="Proteomes" id="UP001420932">
    <property type="component" value="Unassembled WGS sequence"/>
</dbReference>
<sequence>MSPKQEESTGGSKEKEFGEIEIERITIEQRKVDPSFASDVVRNECVVTPSSMS</sequence>
<organism evidence="1 2">
    <name type="scientific">Stephania yunnanensis</name>
    <dbReference type="NCBI Taxonomy" id="152371"/>
    <lineage>
        <taxon>Eukaryota</taxon>
        <taxon>Viridiplantae</taxon>
        <taxon>Streptophyta</taxon>
        <taxon>Embryophyta</taxon>
        <taxon>Tracheophyta</taxon>
        <taxon>Spermatophyta</taxon>
        <taxon>Magnoliopsida</taxon>
        <taxon>Ranunculales</taxon>
        <taxon>Menispermaceae</taxon>
        <taxon>Menispermoideae</taxon>
        <taxon>Cissampelideae</taxon>
        <taxon>Stephania</taxon>
    </lineage>
</organism>
<evidence type="ECO:0000313" key="1">
    <source>
        <dbReference type="EMBL" id="KAK9135016.1"/>
    </source>
</evidence>
<dbReference type="AlphaFoldDB" id="A0AAP0JK85"/>